<dbReference type="Gene3D" id="3.40.50.1010">
    <property type="entry name" value="5'-nuclease"/>
    <property type="match status" value="1"/>
</dbReference>
<dbReference type="PANTHER" id="PTHR38826">
    <property type="entry name" value="RIBONUCLEASE VAPC13"/>
    <property type="match status" value="1"/>
</dbReference>
<evidence type="ECO:0000313" key="3">
    <source>
        <dbReference type="Proteomes" id="UP000070163"/>
    </source>
</evidence>
<comment type="caution">
    <text evidence="2">The sequence shown here is derived from an EMBL/GenBank/DDBJ whole genome shotgun (WGS) entry which is preliminary data.</text>
</comment>
<dbReference type="Pfam" id="PF01850">
    <property type="entry name" value="PIN"/>
    <property type="match status" value="1"/>
</dbReference>
<feature type="domain" description="PIN" evidence="1">
    <location>
        <begin position="3"/>
        <end position="128"/>
    </location>
</feature>
<accession>A0A133U749</accession>
<dbReference type="CDD" id="cd09854">
    <property type="entry name" value="PIN_VapC-like"/>
    <property type="match status" value="1"/>
</dbReference>
<dbReference type="EMBL" id="LHXJ01000057">
    <property type="protein sequence ID" value="KXA90023.1"/>
    <property type="molecule type" value="Genomic_DNA"/>
</dbReference>
<name>A0A133U749_9EURY</name>
<reference evidence="2 3" key="1">
    <citation type="journal article" date="2016" name="Sci. Rep.">
        <title>Metabolic traits of an uncultured archaeal lineage -MSBL1- from brine pools of the Red Sea.</title>
        <authorList>
            <person name="Mwirichia R."/>
            <person name="Alam I."/>
            <person name="Rashid M."/>
            <person name="Vinu M."/>
            <person name="Ba-Alawi W."/>
            <person name="Anthony Kamau A."/>
            <person name="Kamanda Ngugi D."/>
            <person name="Goker M."/>
            <person name="Klenk H.P."/>
            <person name="Bajic V."/>
            <person name="Stingl U."/>
        </authorList>
    </citation>
    <scope>NUCLEOTIDE SEQUENCE [LARGE SCALE GENOMIC DNA]</scope>
    <source>
        <strain evidence="2">SCGC-AAA259A05</strain>
    </source>
</reference>
<dbReference type="Proteomes" id="UP000070163">
    <property type="component" value="Unassembled WGS sequence"/>
</dbReference>
<keyword evidence="3" id="KW-1185">Reference proteome</keyword>
<organism evidence="2 3">
    <name type="scientific">candidate division MSBL1 archaeon SCGC-AAA259A05</name>
    <dbReference type="NCBI Taxonomy" id="1698259"/>
    <lineage>
        <taxon>Archaea</taxon>
        <taxon>Methanobacteriati</taxon>
        <taxon>Methanobacteriota</taxon>
        <taxon>candidate division MSBL1</taxon>
    </lineage>
</organism>
<sequence>MKYLDASIPLCVETEEPSEKLDDCTEIMRKIEEGKEKVVTSAFTPAEIFYILAGREGIASQEVKEIFEAFFDSEGLKVIEAEGTHCHQAIELALERGVDFVNAHHVLTMKEREIDELYTIDPHFDRFPEVTKLEQFRE</sequence>
<dbReference type="InterPro" id="IPR052106">
    <property type="entry name" value="PINc/VapC_TA"/>
</dbReference>
<gene>
    <name evidence="2" type="ORF">AKJ57_04570</name>
</gene>
<evidence type="ECO:0000313" key="2">
    <source>
        <dbReference type="EMBL" id="KXA90023.1"/>
    </source>
</evidence>
<dbReference type="InterPro" id="IPR029060">
    <property type="entry name" value="PIN-like_dom_sf"/>
</dbReference>
<dbReference type="SUPFAM" id="SSF88723">
    <property type="entry name" value="PIN domain-like"/>
    <property type="match status" value="1"/>
</dbReference>
<evidence type="ECO:0000259" key="1">
    <source>
        <dbReference type="Pfam" id="PF01850"/>
    </source>
</evidence>
<proteinExistence type="predicted"/>
<protein>
    <recommendedName>
        <fullName evidence="1">PIN domain-containing protein</fullName>
    </recommendedName>
</protein>
<dbReference type="InterPro" id="IPR002716">
    <property type="entry name" value="PIN_dom"/>
</dbReference>
<dbReference type="PANTHER" id="PTHR38826:SF5">
    <property type="entry name" value="RIBONUCLEASE VAPC13"/>
    <property type="match status" value="1"/>
</dbReference>
<dbReference type="AlphaFoldDB" id="A0A133U749"/>